<feature type="non-terminal residue" evidence="5">
    <location>
        <position position="1"/>
    </location>
</feature>
<keyword evidence="2" id="KW-0812">Transmembrane</keyword>
<organism evidence="5 6">
    <name type="scientific">Dinothrombium tinctorium</name>
    <dbReference type="NCBI Taxonomy" id="1965070"/>
    <lineage>
        <taxon>Eukaryota</taxon>
        <taxon>Metazoa</taxon>
        <taxon>Ecdysozoa</taxon>
        <taxon>Arthropoda</taxon>
        <taxon>Chelicerata</taxon>
        <taxon>Arachnida</taxon>
        <taxon>Acari</taxon>
        <taxon>Acariformes</taxon>
        <taxon>Trombidiformes</taxon>
        <taxon>Prostigmata</taxon>
        <taxon>Anystina</taxon>
        <taxon>Parasitengona</taxon>
        <taxon>Trombidioidea</taxon>
        <taxon>Trombidiidae</taxon>
        <taxon>Dinothrombium</taxon>
    </lineage>
</organism>
<proteinExistence type="inferred from homology"/>
<dbReference type="GO" id="GO:0016614">
    <property type="term" value="F:oxidoreductase activity, acting on CH-OH group of donors"/>
    <property type="evidence" value="ECO:0007669"/>
    <property type="project" value="InterPro"/>
</dbReference>
<dbReference type="GO" id="GO:0050660">
    <property type="term" value="F:flavin adenine dinucleotide binding"/>
    <property type="evidence" value="ECO:0007669"/>
    <property type="project" value="InterPro"/>
</dbReference>
<evidence type="ECO:0000256" key="2">
    <source>
        <dbReference type="SAM" id="Phobius"/>
    </source>
</evidence>
<comment type="caution">
    <text evidence="5">The sequence shown here is derived from an EMBL/GenBank/DDBJ whole genome shotgun (WGS) entry which is preliminary data.</text>
</comment>
<evidence type="ECO:0000256" key="1">
    <source>
        <dbReference type="ARBA" id="ARBA00010790"/>
    </source>
</evidence>
<dbReference type="Proteomes" id="UP000285301">
    <property type="component" value="Unassembled WGS sequence"/>
</dbReference>
<dbReference type="EMBL" id="NCKU01004225">
    <property type="protein sequence ID" value="RWS06278.1"/>
    <property type="molecule type" value="Genomic_DNA"/>
</dbReference>
<dbReference type="AlphaFoldDB" id="A0A3S3PQJ3"/>
<dbReference type="OrthoDB" id="6435529at2759"/>
<keyword evidence="2" id="KW-0472">Membrane</keyword>
<keyword evidence="6" id="KW-1185">Reference proteome</keyword>
<dbReference type="InterPro" id="IPR036188">
    <property type="entry name" value="FAD/NAD-bd_sf"/>
</dbReference>
<dbReference type="SUPFAM" id="SSF51905">
    <property type="entry name" value="FAD/NAD(P)-binding domain"/>
    <property type="match status" value="1"/>
</dbReference>
<comment type="similarity">
    <text evidence="1">Belongs to the GMC oxidoreductase family.</text>
</comment>
<dbReference type="Pfam" id="PF05199">
    <property type="entry name" value="GMC_oxred_C"/>
    <property type="match status" value="1"/>
</dbReference>
<feature type="domain" description="Glucose-methanol-choline oxidoreductase C-terminal" evidence="3">
    <location>
        <begin position="130"/>
        <end position="271"/>
    </location>
</feature>
<dbReference type="Gene3D" id="3.30.560.10">
    <property type="entry name" value="Glucose Oxidase, domain 3"/>
    <property type="match status" value="1"/>
</dbReference>
<feature type="transmembrane region" description="Helical" evidence="2">
    <location>
        <begin position="282"/>
        <end position="300"/>
    </location>
</feature>
<name>A0A3S3PQJ3_9ACAR</name>
<accession>A0A3S3PQJ3</accession>
<dbReference type="SUPFAM" id="SSF54373">
    <property type="entry name" value="FAD-linked reductases, C-terminal domain"/>
    <property type="match status" value="1"/>
</dbReference>
<protein>
    <submittedName>
        <fullName evidence="5">GMC oxidoreductase-like protein 1</fullName>
    </submittedName>
</protein>
<dbReference type="InterPro" id="IPR007867">
    <property type="entry name" value="GMC_OxRtase_C"/>
</dbReference>
<evidence type="ECO:0000313" key="4">
    <source>
        <dbReference type="EMBL" id="RWS06258.1"/>
    </source>
</evidence>
<reference evidence="5 6" key="1">
    <citation type="journal article" date="2018" name="Gigascience">
        <title>Genomes of trombidid mites reveal novel predicted allergens and laterally-transferred genes associated with secondary metabolism.</title>
        <authorList>
            <person name="Dong X."/>
            <person name="Chaisiri K."/>
            <person name="Xia D."/>
            <person name="Armstrong S.D."/>
            <person name="Fang Y."/>
            <person name="Donnelly M.J."/>
            <person name="Kadowaki T."/>
            <person name="McGarry J.W."/>
            <person name="Darby A.C."/>
            <person name="Makepeace B.L."/>
        </authorList>
    </citation>
    <scope>NUCLEOTIDE SEQUENCE [LARGE SCALE GENOMIC DNA]</scope>
    <source>
        <strain evidence="5">UoL-WK</strain>
    </source>
</reference>
<evidence type="ECO:0000313" key="5">
    <source>
        <dbReference type="EMBL" id="RWS06278.1"/>
    </source>
</evidence>
<dbReference type="Gene3D" id="3.50.50.60">
    <property type="entry name" value="FAD/NAD(P)-binding domain"/>
    <property type="match status" value="1"/>
</dbReference>
<gene>
    <name evidence="5" type="ORF">B4U79_05645</name>
    <name evidence="4" type="ORF">B4U79_12766</name>
</gene>
<dbReference type="STRING" id="1965070.A0A3S3PQJ3"/>
<dbReference type="InterPro" id="IPR012132">
    <property type="entry name" value="GMC_OxRdtase"/>
</dbReference>
<keyword evidence="2" id="KW-1133">Transmembrane helix</keyword>
<evidence type="ECO:0000259" key="3">
    <source>
        <dbReference type="Pfam" id="PF05199"/>
    </source>
</evidence>
<dbReference type="EMBL" id="NCKU01004240">
    <property type="protein sequence ID" value="RWS06258.1"/>
    <property type="molecule type" value="Genomic_DNA"/>
</dbReference>
<reference evidence="5" key="2">
    <citation type="submission" date="2018-11" db="EMBL/GenBank/DDBJ databases">
        <title>Trombidioid mite genomics.</title>
        <authorList>
            <person name="Dong X."/>
        </authorList>
    </citation>
    <scope>NUCLEOTIDE SEQUENCE</scope>
    <source>
        <strain evidence="5">UoL-WK</strain>
    </source>
</reference>
<dbReference type="PANTHER" id="PTHR11552:SF227">
    <property type="entry name" value="GLUCOSE DEHYDROGENASE [FAD, QUINONE]-LIKE PROTEIN"/>
    <property type="match status" value="1"/>
</dbReference>
<dbReference type="PANTHER" id="PTHR11552">
    <property type="entry name" value="GLUCOSE-METHANOL-CHOLINE GMC OXIDOREDUCTASE"/>
    <property type="match status" value="1"/>
</dbReference>
<sequence>IPVVADLPVGENLQDHIYAGGLHFTVNHPITITQKRVFTPTNLGKYFASGKGPMTSPGCVEGLGFVRTPFANVTLDWPDIEIHLVSASIQSDGGKSLKQYNGISEEVWKKVYSPYVPLETFSLDPVLLRPKSRGYVRLRSPNPYDHPFIDPRYLTHPDDILTLVEGMKIAIAIGLSPPYKRFGSRLIQTVFPGCEAYLYLSDEYLACVARTWTQTIYHPVGTCKMGSPLDPTTVVDPELRVLGVSNLRVIDGSIMPSIVSGNTNAPVIMIAERSADMIKGRLLAPLIAPIIPTYGGFFGFGKKKK</sequence>
<evidence type="ECO:0000313" key="6">
    <source>
        <dbReference type="Proteomes" id="UP000285301"/>
    </source>
</evidence>